<evidence type="ECO:0000313" key="1">
    <source>
        <dbReference type="EMBL" id="KAK8560272.1"/>
    </source>
</evidence>
<dbReference type="EMBL" id="JBBPBM010000014">
    <property type="protein sequence ID" value="KAK8560272.1"/>
    <property type="molecule type" value="Genomic_DNA"/>
</dbReference>
<proteinExistence type="predicted"/>
<accession>A0ABR2EG88</accession>
<protein>
    <submittedName>
        <fullName evidence="1">Uncharacterized protein</fullName>
    </submittedName>
</protein>
<evidence type="ECO:0000313" key="2">
    <source>
        <dbReference type="Proteomes" id="UP001472677"/>
    </source>
</evidence>
<gene>
    <name evidence="1" type="ORF">V6N12_013071</name>
</gene>
<sequence>MGNHTSLHFLNVGRLVSGFSSGLCESRVRHTLCRRNRRLERPSPGLRHRVAAAIRHWNEAHRRGKNGGCTVSTLSFSFLQVLARWVALAGRYKAPGKVYGLGLGVVFGKVWFKVVRWYWYEGDGSGIPMFVWTWKECKSGYGYSLGLEVEGQLGHGDRIRGTAKEKDWMDKESFREWEGNAKNGSEGGWVDLWNSWLNRDDEVRLKMTTCGRHDAVWENDNAHDTWQVGWWDLKYLLAAEGTFLDYNEWDNISGLEVTLMICGSILTLNGISLIGWDLEGSGLGRTWKLGERLGLRKQEGILGLRKHINHERLSVQQS</sequence>
<name>A0ABR2EG88_9ROSI</name>
<reference evidence="1 2" key="1">
    <citation type="journal article" date="2024" name="G3 (Bethesda)">
        <title>Genome assembly of Hibiscus sabdariffa L. provides insights into metabolisms of medicinal natural products.</title>
        <authorList>
            <person name="Kim T."/>
        </authorList>
    </citation>
    <scope>NUCLEOTIDE SEQUENCE [LARGE SCALE GENOMIC DNA]</scope>
    <source>
        <strain evidence="1">TK-2024</strain>
        <tissue evidence="1">Old leaves</tissue>
    </source>
</reference>
<comment type="caution">
    <text evidence="1">The sequence shown here is derived from an EMBL/GenBank/DDBJ whole genome shotgun (WGS) entry which is preliminary data.</text>
</comment>
<keyword evidence="2" id="KW-1185">Reference proteome</keyword>
<dbReference type="Proteomes" id="UP001472677">
    <property type="component" value="Unassembled WGS sequence"/>
</dbReference>
<organism evidence="1 2">
    <name type="scientific">Hibiscus sabdariffa</name>
    <name type="common">roselle</name>
    <dbReference type="NCBI Taxonomy" id="183260"/>
    <lineage>
        <taxon>Eukaryota</taxon>
        <taxon>Viridiplantae</taxon>
        <taxon>Streptophyta</taxon>
        <taxon>Embryophyta</taxon>
        <taxon>Tracheophyta</taxon>
        <taxon>Spermatophyta</taxon>
        <taxon>Magnoliopsida</taxon>
        <taxon>eudicotyledons</taxon>
        <taxon>Gunneridae</taxon>
        <taxon>Pentapetalae</taxon>
        <taxon>rosids</taxon>
        <taxon>malvids</taxon>
        <taxon>Malvales</taxon>
        <taxon>Malvaceae</taxon>
        <taxon>Malvoideae</taxon>
        <taxon>Hibiscus</taxon>
    </lineage>
</organism>